<protein>
    <submittedName>
        <fullName evidence="3">Short chain dehydrogenase</fullName>
    </submittedName>
</protein>
<dbReference type="InterPro" id="IPR002347">
    <property type="entry name" value="SDR_fam"/>
</dbReference>
<proteinExistence type="inferred from homology"/>
<evidence type="ECO:0000313" key="4">
    <source>
        <dbReference type="Proteomes" id="UP000019222"/>
    </source>
</evidence>
<keyword evidence="2" id="KW-0560">Oxidoreductase</keyword>
<sequence>MSSPVAVVTGASRGVGLAVTRLLIDGGYRVHAQYHRKPADFSHERLSWWQADLRAPLGDRAPALERVDALVHCAGVCTLGTCADTPRSEWEEHMAVNLHGPVELTAALLPALRTARGHVVYINSGAGKHANPNWGTYAASKFAARAWCDALRQEEKNISVTGIFPGRIATDMQKAIVKQEERVYDPTDFLAPETVARSVLHAIGTPKDGQIHEIVLRSR</sequence>
<dbReference type="SUPFAM" id="SSF51735">
    <property type="entry name" value="NAD(P)-binding Rossmann-fold domains"/>
    <property type="match status" value="1"/>
</dbReference>
<dbReference type="Gene3D" id="3.40.50.720">
    <property type="entry name" value="NAD(P)-binding Rossmann-like Domain"/>
    <property type="match status" value="1"/>
</dbReference>
<comment type="similarity">
    <text evidence="1">Belongs to the short-chain dehydrogenases/reductases (SDR) family.</text>
</comment>
<evidence type="ECO:0000313" key="3">
    <source>
        <dbReference type="EMBL" id="AHI23891.1"/>
    </source>
</evidence>
<dbReference type="Pfam" id="PF00106">
    <property type="entry name" value="adh_short"/>
    <property type="match status" value="1"/>
</dbReference>
<dbReference type="GO" id="GO:0016491">
    <property type="term" value="F:oxidoreductase activity"/>
    <property type="evidence" value="ECO:0007669"/>
    <property type="project" value="UniProtKB-KW"/>
</dbReference>
<reference evidence="3 4" key="1">
    <citation type="submission" date="2013-02" db="EMBL/GenBank/DDBJ databases">
        <title>The complete genome sequence of Corynebacterium vitaeruminis DSM 20294.</title>
        <authorList>
            <person name="Ruckert C."/>
            <person name="Albersmeier A."/>
            <person name="Kalinowski J."/>
        </authorList>
    </citation>
    <scope>NUCLEOTIDE SEQUENCE [LARGE SCALE GENOMIC DNA]</scope>
    <source>
        <strain evidence="4">ATCC 10234</strain>
    </source>
</reference>
<dbReference type="PANTHER" id="PTHR44196">
    <property type="entry name" value="DEHYDROGENASE/REDUCTASE SDR FAMILY MEMBER 7B"/>
    <property type="match status" value="1"/>
</dbReference>
<accession>W5Y3S7</accession>
<dbReference type="STRING" id="1224164.B843_12575"/>
<dbReference type="PRINTS" id="PR00081">
    <property type="entry name" value="GDHRDH"/>
</dbReference>
<keyword evidence="4" id="KW-1185">Reference proteome</keyword>
<dbReference type="Proteomes" id="UP000019222">
    <property type="component" value="Chromosome"/>
</dbReference>
<dbReference type="AlphaFoldDB" id="W5Y3S7"/>
<evidence type="ECO:0000256" key="2">
    <source>
        <dbReference type="ARBA" id="ARBA00023002"/>
    </source>
</evidence>
<gene>
    <name evidence="3" type="ORF">B843_12575</name>
</gene>
<dbReference type="PROSITE" id="PS00061">
    <property type="entry name" value="ADH_SHORT"/>
    <property type="match status" value="1"/>
</dbReference>
<dbReference type="EMBL" id="CP004353">
    <property type="protein sequence ID" value="AHI23891.1"/>
    <property type="molecule type" value="Genomic_DNA"/>
</dbReference>
<evidence type="ECO:0000256" key="1">
    <source>
        <dbReference type="ARBA" id="ARBA00006484"/>
    </source>
</evidence>
<dbReference type="KEGG" id="cvt:B843_12575"/>
<dbReference type="PANTHER" id="PTHR44196:SF1">
    <property type="entry name" value="DEHYDROGENASE_REDUCTASE SDR FAMILY MEMBER 7B"/>
    <property type="match status" value="1"/>
</dbReference>
<dbReference type="InterPro" id="IPR036291">
    <property type="entry name" value="NAD(P)-bd_dom_sf"/>
</dbReference>
<dbReference type="InterPro" id="IPR020904">
    <property type="entry name" value="Sc_DH/Rdtase_CS"/>
</dbReference>
<dbReference type="GO" id="GO:0016020">
    <property type="term" value="C:membrane"/>
    <property type="evidence" value="ECO:0007669"/>
    <property type="project" value="TreeGrafter"/>
</dbReference>
<organism evidence="3 4">
    <name type="scientific">Corynebacterium vitaeruminis DSM 20294</name>
    <dbReference type="NCBI Taxonomy" id="1224164"/>
    <lineage>
        <taxon>Bacteria</taxon>
        <taxon>Bacillati</taxon>
        <taxon>Actinomycetota</taxon>
        <taxon>Actinomycetes</taxon>
        <taxon>Mycobacteriales</taxon>
        <taxon>Corynebacteriaceae</taxon>
        <taxon>Corynebacterium</taxon>
    </lineage>
</organism>
<name>W5Y3S7_9CORY</name>
<dbReference type="RefSeq" id="WP_038595580.1">
    <property type="nucleotide sequence ID" value="NZ_CP004353.1"/>
</dbReference>
<dbReference type="NCBIfam" id="NF006073">
    <property type="entry name" value="PRK08219.1"/>
    <property type="match status" value="1"/>
</dbReference>
<dbReference type="eggNOG" id="COG4221">
    <property type="taxonomic scope" value="Bacteria"/>
</dbReference>
<dbReference type="PATRIC" id="fig|1224164.3.peg.2540"/>
<dbReference type="HOGENOM" id="CLU_010194_2_10_11"/>